<dbReference type="Proteomes" id="UP000729402">
    <property type="component" value="Unassembled WGS sequence"/>
</dbReference>
<organism evidence="2 3">
    <name type="scientific">Zizania palustris</name>
    <name type="common">Northern wild rice</name>
    <dbReference type="NCBI Taxonomy" id="103762"/>
    <lineage>
        <taxon>Eukaryota</taxon>
        <taxon>Viridiplantae</taxon>
        <taxon>Streptophyta</taxon>
        <taxon>Embryophyta</taxon>
        <taxon>Tracheophyta</taxon>
        <taxon>Spermatophyta</taxon>
        <taxon>Magnoliopsida</taxon>
        <taxon>Liliopsida</taxon>
        <taxon>Poales</taxon>
        <taxon>Poaceae</taxon>
        <taxon>BOP clade</taxon>
        <taxon>Oryzoideae</taxon>
        <taxon>Oryzeae</taxon>
        <taxon>Zizaniinae</taxon>
        <taxon>Zizania</taxon>
    </lineage>
</organism>
<evidence type="ECO:0000313" key="2">
    <source>
        <dbReference type="EMBL" id="KAG8079951.1"/>
    </source>
</evidence>
<dbReference type="EMBL" id="JAAALK010000282">
    <property type="protein sequence ID" value="KAG8079951.1"/>
    <property type="molecule type" value="Genomic_DNA"/>
</dbReference>
<dbReference type="AlphaFoldDB" id="A0A8J5VZ27"/>
<keyword evidence="3" id="KW-1185">Reference proteome</keyword>
<reference evidence="2" key="1">
    <citation type="journal article" date="2021" name="bioRxiv">
        <title>Whole Genome Assembly and Annotation of Northern Wild Rice, Zizania palustris L., Supports a Whole Genome Duplication in the Zizania Genus.</title>
        <authorList>
            <person name="Haas M."/>
            <person name="Kono T."/>
            <person name="Macchietto M."/>
            <person name="Millas R."/>
            <person name="McGilp L."/>
            <person name="Shao M."/>
            <person name="Duquette J."/>
            <person name="Hirsch C.N."/>
            <person name="Kimball J."/>
        </authorList>
    </citation>
    <scope>NUCLEOTIDE SEQUENCE</scope>
    <source>
        <tissue evidence="2">Fresh leaf tissue</tissue>
    </source>
</reference>
<evidence type="ECO:0000256" key="1">
    <source>
        <dbReference type="SAM" id="MobiDB-lite"/>
    </source>
</evidence>
<gene>
    <name evidence="2" type="ORF">GUJ93_ZPchr0007g3398</name>
</gene>
<name>A0A8J5VZ27_ZIZPA</name>
<comment type="caution">
    <text evidence="2">The sequence shown here is derived from an EMBL/GenBank/DDBJ whole genome shotgun (WGS) entry which is preliminary data.</text>
</comment>
<sequence>MVVRFWSICFLSSFHQGKHVRTSAHMFLSKFAPVERPVSQCRYGSTNTDLTNATAPAPPRQQAPASAATASGRSLAARSSASAHGINGKQHEQVLHFFSKPIDPVRMGLLPAMLPPQSLFMCYTEPVPPLMLPSSLTATP</sequence>
<feature type="region of interest" description="Disordered" evidence="1">
    <location>
        <begin position="45"/>
        <end position="87"/>
    </location>
</feature>
<reference evidence="2" key="2">
    <citation type="submission" date="2021-02" db="EMBL/GenBank/DDBJ databases">
        <authorList>
            <person name="Kimball J.A."/>
            <person name="Haas M.W."/>
            <person name="Macchietto M."/>
            <person name="Kono T."/>
            <person name="Duquette J."/>
            <person name="Shao M."/>
        </authorList>
    </citation>
    <scope>NUCLEOTIDE SEQUENCE</scope>
    <source>
        <tissue evidence="2">Fresh leaf tissue</tissue>
    </source>
</reference>
<accession>A0A8J5VZ27</accession>
<evidence type="ECO:0000313" key="3">
    <source>
        <dbReference type="Proteomes" id="UP000729402"/>
    </source>
</evidence>
<protein>
    <submittedName>
        <fullName evidence="2">Uncharacterized protein</fullName>
    </submittedName>
</protein>
<proteinExistence type="predicted"/>
<feature type="compositionally biased region" description="Low complexity" evidence="1">
    <location>
        <begin position="62"/>
        <end position="83"/>
    </location>
</feature>